<keyword evidence="6 9" id="KW-0413">Isomerase</keyword>
<accession>A0ABT2ZXZ8</accession>
<dbReference type="InterPro" id="IPR000297">
    <property type="entry name" value="PPIase_PpiC"/>
</dbReference>
<dbReference type="PROSITE" id="PS50198">
    <property type="entry name" value="PPIC_PPIASE_2"/>
    <property type="match status" value="1"/>
</dbReference>
<dbReference type="InterPro" id="IPR027304">
    <property type="entry name" value="Trigger_fact/SurA_dom_sf"/>
</dbReference>
<evidence type="ECO:0000256" key="1">
    <source>
        <dbReference type="ARBA" id="ARBA00018370"/>
    </source>
</evidence>
<evidence type="ECO:0000256" key="8">
    <source>
        <dbReference type="ARBA" id="ARBA00031484"/>
    </source>
</evidence>
<evidence type="ECO:0000256" key="9">
    <source>
        <dbReference type="PROSITE-ProRule" id="PRU00278"/>
    </source>
</evidence>
<comment type="caution">
    <text evidence="11">The sequence shown here is derived from an EMBL/GenBank/DDBJ whole genome shotgun (WGS) entry which is preliminary data.</text>
</comment>
<keyword evidence="2" id="KW-0732">Signal</keyword>
<organism evidence="11 12">
    <name type="scientific">Sedimentimonas flavescens</name>
    <dbReference type="NCBI Taxonomy" id="2851012"/>
    <lineage>
        <taxon>Bacteria</taxon>
        <taxon>Pseudomonadati</taxon>
        <taxon>Pseudomonadota</taxon>
        <taxon>Alphaproteobacteria</taxon>
        <taxon>Rhodobacterales</taxon>
        <taxon>Rhodobacter group</taxon>
        <taxon>Sedimentimonas</taxon>
    </lineage>
</organism>
<dbReference type="Pfam" id="PF09312">
    <property type="entry name" value="SurA_N"/>
    <property type="match status" value="1"/>
</dbReference>
<evidence type="ECO:0000256" key="6">
    <source>
        <dbReference type="ARBA" id="ARBA00023235"/>
    </source>
</evidence>
<reference evidence="11 12" key="1">
    <citation type="submission" date="2022-10" db="EMBL/GenBank/DDBJ databases">
        <title>Sinirhodobacter sp. nov., isolated from ocean surface sediments.</title>
        <authorList>
            <person name="He W."/>
            <person name="Wang L."/>
            <person name="Zhang D.-F."/>
        </authorList>
    </citation>
    <scope>NUCLEOTIDE SEQUENCE [LARGE SCALE GENOMIC DNA]</scope>
    <source>
        <strain evidence="11 12">WL0115</strain>
    </source>
</reference>
<dbReference type="PANTHER" id="PTHR47637:SF1">
    <property type="entry name" value="CHAPERONE SURA"/>
    <property type="match status" value="1"/>
</dbReference>
<dbReference type="PANTHER" id="PTHR47637">
    <property type="entry name" value="CHAPERONE SURA"/>
    <property type="match status" value="1"/>
</dbReference>
<dbReference type="Pfam" id="PF00639">
    <property type="entry name" value="Rotamase"/>
    <property type="match status" value="1"/>
</dbReference>
<evidence type="ECO:0000256" key="3">
    <source>
        <dbReference type="ARBA" id="ARBA00022764"/>
    </source>
</evidence>
<dbReference type="SUPFAM" id="SSF109998">
    <property type="entry name" value="Triger factor/SurA peptide-binding domain-like"/>
    <property type="match status" value="1"/>
</dbReference>
<dbReference type="InterPro" id="IPR050280">
    <property type="entry name" value="OMP_Chaperone_SurA"/>
</dbReference>
<evidence type="ECO:0000259" key="10">
    <source>
        <dbReference type="PROSITE" id="PS50198"/>
    </source>
</evidence>
<sequence length="411" mass="44277">MKRILPILAMVCGSVLMQEPGHGAAHAQSTSPFAPVIMVNDLGITAFEIEQRMKFMALLRQSGDLRAEAEKALIEDRLRESAARQAGITLSQEGLEQGMAEFASRGNMNTDQFLQELGKGGVEAQTFRDFVRAGLLWRETIRTKYANRIRVAAADINRAMLVESARGQTTRVLISEIIIPAPPGQEAEAMAAARRASTASGDASFSALARELSATESAPRGGHLDWMDISNMPPALRSVILGLKPGQASAPMEIPNAVAVFMLRSIDEGGKAPASAQTLEYARFVVGPAGIADSARQVAEIEARIDRCDDLYGVAKGLPEDRLIRETQPQGAIPQDIAVALASMDINETRALQRGANTELVMLCKREKTVAEGETAPSREEIGQRLSNERLNAYSESDMADLLAGAVIVRP</sequence>
<evidence type="ECO:0000256" key="7">
    <source>
        <dbReference type="ARBA" id="ARBA00030642"/>
    </source>
</evidence>
<dbReference type="GO" id="GO:0016853">
    <property type="term" value="F:isomerase activity"/>
    <property type="evidence" value="ECO:0007669"/>
    <property type="project" value="UniProtKB-KW"/>
</dbReference>
<evidence type="ECO:0000313" key="12">
    <source>
        <dbReference type="Proteomes" id="UP001526166"/>
    </source>
</evidence>
<dbReference type="Gene3D" id="1.10.4030.10">
    <property type="entry name" value="Porin chaperone SurA, peptide-binding domain"/>
    <property type="match status" value="1"/>
</dbReference>
<dbReference type="EMBL" id="JAOWKW010000005">
    <property type="protein sequence ID" value="MCV2878621.1"/>
    <property type="molecule type" value="Genomic_DNA"/>
</dbReference>
<keyword evidence="4 9" id="KW-0697">Rotamase</keyword>
<evidence type="ECO:0000256" key="4">
    <source>
        <dbReference type="ARBA" id="ARBA00023110"/>
    </source>
</evidence>
<keyword evidence="3" id="KW-0574">Periplasm</keyword>
<evidence type="ECO:0000256" key="5">
    <source>
        <dbReference type="ARBA" id="ARBA00023186"/>
    </source>
</evidence>
<dbReference type="Gene3D" id="3.10.50.40">
    <property type="match status" value="1"/>
</dbReference>
<keyword evidence="12" id="KW-1185">Reference proteome</keyword>
<name>A0ABT2ZXZ8_9RHOB</name>
<dbReference type="InterPro" id="IPR046357">
    <property type="entry name" value="PPIase_dom_sf"/>
</dbReference>
<evidence type="ECO:0000256" key="2">
    <source>
        <dbReference type="ARBA" id="ARBA00022729"/>
    </source>
</evidence>
<keyword evidence="5" id="KW-0143">Chaperone</keyword>
<dbReference type="InterPro" id="IPR015391">
    <property type="entry name" value="SurA_N"/>
</dbReference>
<dbReference type="Proteomes" id="UP001526166">
    <property type="component" value="Unassembled WGS sequence"/>
</dbReference>
<evidence type="ECO:0000313" key="11">
    <source>
        <dbReference type="EMBL" id="MCV2878621.1"/>
    </source>
</evidence>
<proteinExistence type="predicted"/>
<protein>
    <recommendedName>
        <fullName evidence="1">Parvulin-like PPIase</fullName>
    </recommendedName>
    <alternativeName>
        <fullName evidence="7">Peptidyl-prolyl cis-trans isomerase plp</fullName>
    </alternativeName>
    <alternativeName>
        <fullName evidence="8">Rotamase plp</fullName>
    </alternativeName>
</protein>
<gene>
    <name evidence="11" type="ORF">OE699_07130</name>
</gene>
<dbReference type="RefSeq" id="WP_263847545.1">
    <property type="nucleotide sequence ID" value="NZ_JAOWKW010000005.1"/>
</dbReference>
<dbReference type="SUPFAM" id="SSF54534">
    <property type="entry name" value="FKBP-like"/>
    <property type="match status" value="1"/>
</dbReference>
<feature type="domain" description="PpiC" evidence="10">
    <location>
        <begin position="169"/>
        <end position="265"/>
    </location>
</feature>